<accession>A0AAD6BBR0</accession>
<evidence type="ECO:0000313" key="2">
    <source>
        <dbReference type="Proteomes" id="UP001219934"/>
    </source>
</evidence>
<evidence type="ECO:0000313" key="1">
    <source>
        <dbReference type="EMBL" id="KAJ4940980.1"/>
    </source>
</evidence>
<dbReference type="AlphaFoldDB" id="A0AAD6BBR0"/>
<name>A0AAD6BBR0_9TELE</name>
<dbReference type="EMBL" id="JAPTMU010000007">
    <property type="protein sequence ID" value="KAJ4940980.1"/>
    <property type="molecule type" value="Genomic_DNA"/>
</dbReference>
<reference evidence="1" key="1">
    <citation type="submission" date="2022-11" db="EMBL/GenBank/DDBJ databases">
        <title>Chromosome-level genome of Pogonophryne albipinna.</title>
        <authorList>
            <person name="Jo E."/>
        </authorList>
    </citation>
    <scope>NUCLEOTIDE SEQUENCE</scope>
    <source>
        <strain evidence="1">SGF0006</strain>
        <tissue evidence="1">Muscle</tissue>
    </source>
</reference>
<organism evidence="1 2">
    <name type="scientific">Pogonophryne albipinna</name>
    <dbReference type="NCBI Taxonomy" id="1090488"/>
    <lineage>
        <taxon>Eukaryota</taxon>
        <taxon>Metazoa</taxon>
        <taxon>Chordata</taxon>
        <taxon>Craniata</taxon>
        <taxon>Vertebrata</taxon>
        <taxon>Euteleostomi</taxon>
        <taxon>Actinopterygii</taxon>
        <taxon>Neopterygii</taxon>
        <taxon>Teleostei</taxon>
        <taxon>Neoteleostei</taxon>
        <taxon>Acanthomorphata</taxon>
        <taxon>Eupercaria</taxon>
        <taxon>Perciformes</taxon>
        <taxon>Notothenioidei</taxon>
        <taxon>Pogonophryne</taxon>
    </lineage>
</organism>
<keyword evidence="2" id="KW-1185">Reference proteome</keyword>
<protein>
    <submittedName>
        <fullName evidence="1">Uncharacterized protein</fullName>
    </submittedName>
</protein>
<comment type="caution">
    <text evidence="1">The sequence shown here is derived from an EMBL/GenBank/DDBJ whole genome shotgun (WGS) entry which is preliminary data.</text>
</comment>
<proteinExistence type="predicted"/>
<dbReference type="Proteomes" id="UP001219934">
    <property type="component" value="Unassembled WGS sequence"/>
</dbReference>
<feature type="non-terminal residue" evidence="1">
    <location>
        <position position="1"/>
    </location>
</feature>
<sequence>MEEGREEESVLHIQCKDSQYTGSPKHPDFSSLSDPIVPLLLLTGGQGETSKRTLFGRSHDDEVTWSGFTSVDGDCQRLFDGWLSLKWV</sequence>
<gene>
    <name evidence="1" type="ORF">JOQ06_027268</name>
</gene>